<keyword evidence="5" id="KW-1185">Reference proteome</keyword>
<feature type="region of interest" description="Disordered" evidence="1">
    <location>
        <begin position="721"/>
        <end position="798"/>
    </location>
</feature>
<dbReference type="PROSITE" id="PS50234">
    <property type="entry name" value="VWFA"/>
    <property type="match status" value="1"/>
</dbReference>
<proteinExistence type="predicted"/>
<dbReference type="AlphaFoldDB" id="A0A229RYP0"/>
<dbReference type="OrthoDB" id="163530at2"/>
<dbReference type="CDD" id="cd00198">
    <property type="entry name" value="vWFA"/>
    <property type="match status" value="1"/>
</dbReference>
<accession>A0A229RYP0</accession>
<dbReference type="InterPro" id="IPR002035">
    <property type="entry name" value="VWF_A"/>
</dbReference>
<dbReference type="SUPFAM" id="SSF53300">
    <property type="entry name" value="vWA-like"/>
    <property type="match status" value="1"/>
</dbReference>
<feature type="domain" description="VWFA" evidence="3">
    <location>
        <begin position="52"/>
        <end position="215"/>
    </location>
</feature>
<reference evidence="4 5" key="1">
    <citation type="submission" date="2017-07" db="EMBL/GenBank/DDBJ databases">
        <title>Amycolatopsis alba DSM 44262 Genome sequencing and assembly.</title>
        <authorList>
            <person name="Kaur N."/>
            <person name="Mayilraj S."/>
        </authorList>
    </citation>
    <scope>NUCLEOTIDE SEQUENCE [LARGE SCALE GENOMIC DNA]</scope>
    <source>
        <strain evidence="4 5">DSM 44262</strain>
    </source>
</reference>
<dbReference type="Proteomes" id="UP000215563">
    <property type="component" value="Unassembled WGS sequence"/>
</dbReference>
<protein>
    <recommendedName>
        <fullName evidence="3">VWFA domain-containing protein</fullName>
    </recommendedName>
</protein>
<keyword evidence="2" id="KW-0472">Membrane</keyword>
<evidence type="ECO:0000256" key="1">
    <source>
        <dbReference type="SAM" id="MobiDB-lite"/>
    </source>
</evidence>
<keyword evidence="2" id="KW-1133">Transmembrane helix</keyword>
<dbReference type="EMBL" id="NMQU01000032">
    <property type="protein sequence ID" value="OXM51631.1"/>
    <property type="molecule type" value="Genomic_DNA"/>
</dbReference>
<organism evidence="4 5">
    <name type="scientific">Amycolatopsis alba DSM 44262</name>
    <dbReference type="NCBI Taxonomy" id="1125972"/>
    <lineage>
        <taxon>Bacteria</taxon>
        <taxon>Bacillati</taxon>
        <taxon>Actinomycetota</taxon>
        <taxon>Actinomycetes</taxon>
        <taxon>Pseudonocardiales</taxon>
        <taxon>Pseudonocardiaceae</taxon>
        <taxon>Amycolatopsis</taxon>
    </lineage>
</organism>
<keyword evidence="2" id="KW-0812">Transmembrane</keyword>
<evidence type="ECO:0000313" key="4">
    <source>
        <dbReference type="EMBL" id="OXM51631.1"/>
    </source>
</evidence>
<dbReference type="SMART" id="SM00327">
    <property type="entry name" value="VWA"/>
    <property type="match status" value="1"/>
</dbReference>
<gene>
    <name evidence="4" type="ORF">CFP75_12680</name>
</gene>
<dbReference type="Gene3D" id="3.40.50.410">
    <property type="entry name" value="von Willebrand factor, type A domain"/>
    <property type="match status" value="1"/>
</dbReference>
<dbReference type="InterPro" id="IPR036465">
    <property type="entry name" value="vWFA_dom_sf"/>
</dbReference>
<dbReference type="Pfam" id="PF13519">
    <property type="entry name" value="VWA_2"/>
    <property type="match status" value="1"/>
</dbReference>
<evidence type="ECO:0000259" key="3">
    <source>
        <dbReference type="PROSITE" id="PS50234"/>
    </source>
</evidence>
<evidence type="ECO:0000256" key="2">
    <source>
        <dbReference type="SAM" id="Phobius"/>
    </source>
</evidence>
<comment type="caution">
    <text evidence="4">The sequence shown here is derived from an EMBL/GenBank/DDBJ whole genome shotgun (WGS) entry which is preliminary data.</text>
</comment>
<name>A0A229RYP0_AMYAL</name>
<evidence type="ECO:0000313" key="5">
    <source>
        <dbReference type="Proteomes" id="UP000215563"/>
    </source>
</evidence>
<feature type="transmembrane region" description="Helical" evidence="2">
    <location>
        <begin position="591"/>
        <end position="610"/>
    </location>
</feature>
<sequence length="798" mass="82335">MCESEWDMRERGAGLRRWVCLLAVAVFLPLSCLSAPGNAAGQERNSALPALKVVVLVDESGSLAEADVAREKEAARTIVYSALAPGSIISVVGFGSSNGPGQSAVRVACPPTTLDTAQQRDSLAGCIGGLHRRAPGEGDGTDHAAALQQALGFVGMEKTEKKLVFLLTDGKLDVSDSPAWGDTPARRNGAAAAKAQETLEELDRAGAQVWPLGFGKVDSAALKGFAKGKSCTPSVADPHEQVTPSSVELRAAVQEAFSSASCVKYGPLDTGNVPKGGSVELNVEIPGVASDASILVYKRDPRVQVEYLPPGKTTPAPAAGGSHFEFAGQNTETEALRITDPEPGRWTVRLSSADVPAQEVAATVAYQAVVKAYLTVDPPQPAAGQPVNVSMQVWARNRAVTDPATVQGLTFKTVVTGASGAPLGELTLSDPDRDGTFGGQFGVPADATGALTFTGTVTGVGIGGDTRVLATSVQNGAAPVRAQILFDSNTATVTPGGSITGTVSMTNNSAAPVPMRLEVASPTEGASISVEPGSSVAPVGVTTVPFTLRFGPDTPEGPNGATLRVLTGGAPVAERLFAIEVEPEPGVLEKFFWLWVVLGIAAVGLLLFGFGKFRARRSAAHVSGLQVRLLKGDEEISALEPPDGDVPEFGFVVYQEFTGRRLQPAGPGDAEVYRVRRAGPEFRLTPPLGEPVALAPGDRHELGDRHALVLVDQRMTGMAGNSPVGGGFSPFAGERPASGDDGAYADPFGDRPSPGVPTSVPSAAGGSGREDPFSAGDPFSDEPPGGSYRDPGNPFATD</sequence>